<dbReference type="Proteomes" id="UP001596174">
    <property type="component" value="Unassembled WGS sequence"/>
</dbReference>
<dbReference type="Gene3D" id="2.50.20.10">
    <property type="entry name" value="Lipoprotein localisation LolA/LolB/LppX"/>
    <property type="match status" value="1"/>
</dbReference>
<feature type="transmembrane region" description="Helical" evidence="2">
    <location>
        <begin position="21"/>
        <end position="42"/>
    </location>
</feature>
<accession>A0ABW1FT24</accession>
<feature type="region of interest" description="Disordered" evidence="1">
    <location>
        <begin position="285"/>
        <end position="314"/>
    </location>
</feature>
<keyword evidence="4" id="KW-1185">Reference proteome</keyword>
<dbReference type="InterPro" id="IPR052944">
    <property type="entry name" value="Sporulation_related"/>
</dbReference>
<dbReference type="InterPro" id="IPR006311">
    <property type="entry name" value="TAT_signal"/>
</dbReference>
<dbReference type="PROSITE" id="PS51318">
    <property type="entry name" value="TAT"/>
    <property type="match status" value="1"/>
</dbReference>
<dbReference type="RefSeq" id="WP_380578265.1">
    <property type="nucleotide sequence ID" value="NZ_JBHSQJ010000001.1"/>
</dbReference>
<comment type="caution">
    <text evidence="3">The sequence shown here is derived from an EMBL/GenBank/DDBJ whole genome shotgun (WGS) entry which is preliminary data.</text>
</comment>
<dbReference type="PANTHER" id="PTHR37507">
    <property type="entry name" value="SPORULATION PROTEIN YDCC"/>
    <property type="match status" value="1"/>
</dbReference>
<proteinExistence type="predicted"/>
<dbReference type="InterPro" id="IPR029046">
    <property type="entry name" value="LolA/LolB/LppX"/>
</dbReference>
<evidence type="ECO:0000256" key="1">
    <source>
        <dbReference type="SAM" id="MobiDB-lite"/>
    </source>
</evidence>
<gene>
    <name evidence="3" type="ORF">ACFP3V_00175</name>
</gene>
<dbReference type="PANTHER" id="PTHR37507:SF2">
    <property type="entry name" value="SPORULATION PROTEIN YDCC"/>
    <property type="match status" value="1"/>
</dbReference>
<sequence length="392" mass="39993">MSNTTETPTPDTGRKVRRRRILTAAGAVVVIGGLAAGVPALAAGPDLPSLTAQQLLEKALQSDVQTFSGTVKTSVDLGLPSQALSALPSAAASAAKRGGSQADQQGAAQAQQALLALLTGPQSVSVAVDGHERQRVSTTVSGDTVDLIHNGTQAWAYDSKQNSVLHLTGLRTGQQSDAQKQLTTPQQAAAQVLKQLGQYSDVSVSGTSKVAGRSVYELIVRPKGNGSTIGDVRIGIDSGTGMPLEVKVNPADGSDPIADVRFSSISFSAPAPGTFDYTAPAGAKVTTRQAPADKPGTDRRPGAAKKVPGPTLKQQNDTTVLGSGWTTVVKWAPQSGAAGKNDTSALSLVKSFGKAVPGGTLVSTKVVNVLVTDQGTVYAGAVTPAFLENLAK</sequence>
<evidence type="ECO:0000313" key="4">
    <source>
        <dbReference type="Proteomes" id="UP001596174"/>
    </source>
</evidence>
<keyword evidence="2" id="KW-0812">Transmembrane</keyword>
<dbReference type="SUPFAM" id="SSF89392">
    <property type="entry name" value="Prokaryotic lipoproteins and lipoprotein localization factors"/>
    <property type="match status" value="1"/>
</dbReference>
<keyword evidence="2" id="KW-0472">Membrane</keyword>
<dbReference type="EMBL" id="JBHSQJ010000001">
    <property type="protein sequence ID" value="MFC5905640.1"/>
    <property type="molecule type" value="Genomic_DNA"/>
</dbReference>
<keyword evidence="2" id="KW-1133">Transmembrane helix</keyword>
<evidence type="ECO:0000256" key="2">
    <source>
        <dbReference type="SAM" id="Phobius"/>
    </source>
</evidence>
<organism evidence="3 4">
    <name type="scientific">Streptacidiphilus monticola</name>
    <dbReference type="NCBI Taxonomy" id="2161674"/>
    <lineage>
        <taxon>Bacteria</taxon>
        <taxon>Bacillati</taxon>
        <taxon>Actinomycetota</taxon>
        <taxon>Actinomycetes</taxon>
        <taxon>Kitasatosporales</taxon>
        <taxon>Streptomycetaceae</taxon>
        <taxon>Streptacidiphilus</taxon>
    </lineage>
</organism>
<protein>
    <submittedName>
        <fullName evidence="3">Outer membrane lipoprotein carrier protein LolA</fullName>
    </submittedName>
</protein>
<evidence type="ECO:0000313" key="3">
    <source>
        <dbReference type="EMBL" id="MFC5905640.1"/>
    </source>
</evidence>
<keyword evidence="3" id="KW-0449">Lipoprotein</keyword>
<name>A0ABW1FT24_9ACTN</name>
<reference evidence="4" key="1">
    <citation type="journal article" date="2019" name="Int. J. Syst. Evol. Microbiol.">
        <title>The Global Catalogue of Microorganisms (GCM) 10K type strain sequencing project: providing services to taxonomists for standard genome sequencing and annotation.</title>
        <authorList>
            <consortium name="The Broad Institute Genomics Platform"/>
            <consortium name="The Broad Institute Genome Sequencing Center for Infectious Disease"/>
            <person name="Wu L."/>
            <person name="Ma J."/>
        </authorList>
    </citation>
    <scope>NUCLEOTIDE SEQUENCE [LARGE SCALE GENOMIC DNA]</scope>
    <source>
        <strain evidence="4">JCM 4816</strain>
    </source>
</reference>